<evidence type="ECO:0000256" key="5">
    <source>
        <dbReference type="ARBA" id="ARBA00023242"/>
    </source>
</evidence>
<dbReference type="CDD" id="cd00265">
    <property type="entry name" value="MADS_MEF2_like"/>
    <property type="match status" value="1"/>
</dbReference>
<dbReference type="GO" id="GO:0000981">
    <property type="term" value="F:DNA-binding transcription factor activity, RNA polymerase II-specific"/>
    <property type="evidence" value="ECO:0007669"/>
    <property type="project" value="TreeGrafter"/>
</dbReference>
<dbReference type="SMART" id="SM00432">
    <property type="entry name" value="MADS"/>
    <property type="match status" value="1"/>
</dbReference>
<dbReference type="PRINTS" id="PR00404">
    <property type="entry name" value="MADSDOMAIN"/>
</dbReference>
<dbReference type="GO" id="GO:0000978">
    <property type="term" value="F:RNA polymerase II cis-regulatory region sequence-specific DNA binding"/>
    <property type="evidence" value="ECO:0007669"/>
    <property type="project" value="TreeGrafter"/>
</dbReference>
<evidence type="ECO:0000256" key="4">
    <source>
        <dbReference type="ARBA" id="ARBA00023163"/>
    </source>
</evidence>
<evidence type="ECO:0000313" key="7">
    <source>
        <dbReference type="EMBL" id="KAF5192518.1"/>
    </source>
</evidence>
<keyword evidence="4" id="KW-0804">Transcription</keyword>
<evidence type="ECO:0000259" key="6">
    <source>
        <dbReference type="PROSITE" id="PS50066"/>
    </source>
</evidence>
<dbReference type="GO" id="GO:0045944">
    <property type="term" value="P:positive regulation of transcription by RNA polymerase II"/>
    <property type="evidence" value="ECO:0007669"/>
    <property type="project" value="InterPro"/>
</dbReference>
<dbReference type="InterPro" id="IPR033896">
    <property type="entry name" value="MEF2-like_N"/>
</dbReference>
<dbReference type="PANTHER" id="PTHR11945">
    <property type="entry name" value="MADS BOX PROTEIN"/>
    <property type="match status" value="1"/>
</dbReference>
<dbReference type="Gene3D" id="3.40.1810.10">
    <property type="entry name" value="Transcription factor, MADS-box"/>
    <property type="match status" value="1"/>
</dbReference>
<dbReference type="SUPFAM" id="SSF55455">
    <property type="entry name" value="SRF-like"/>
    <property type="match status" value="1"/>
</dbReference>
<dbReference type="InterPro" id="IPR036879">
    <property type="entry name" value="TF_MADSbox_sf"/>
</dbReference>
<dbReference type="FunFam" id="3.40.1810.10:FF:000006">
    <property type="entry name" value="Agamous-like MADS-box protein AGL62"/>
    <property type="match status" value="1"/>
</dbReference>
<dbReference type="GO" id="GO:0046983">
    <property type="term" value="F:protein dimerization activity"/>
    <property type="evidence" value="ECO:0007669"/>
    <property type="project" value="InterPro"/>
</dbReference>
<evidence type="ECO:0000313" key="8">
    <source>
        <dbReference type="Proteomes" id="UP000554482"/>
    </source>
</evidence>
<dbReference type="PANTHER" id="PTHR11945:SF629">
    <property type="entry name" value="OS02G0164450 PROTEIN"/>
    <property type="match status" value="1"/>
</dbReference>
<dbReference type="GO" id="GO:0005634">
    <property type="term" value="C:nucleus"/>
    <property type="evidence" value="ECO:0007669"/>
    <property type="project" value="UniProtKB-SubCell"/>
</dbReference>
<keyword evidence="2" id="KW-0805">Transcription regulation</keyword>
<evidence type="ECO:0000256" key="1">
    <source>
        <dbReference type="ARBA" id="ARBA00004123"/>
    </source>
</evidence>
<sequence>MVKKSSKGRQKIEIKRINDEATRQVTFSKRRSGVFKKASELSILCGVKLCVIVFSPGGKPYTFGHPNIESIIDGVLSGDTSLDLGEPDMNLGIVDARRDSKVHEYNHQYNFFSNLADSVKRKTEPLKVTAEKTEREVLGKSIDMLGMYELQRLYARMYLLKHNVIKQGVELGMNVS</sequence>
<keyword evidence="5" id="KW-0539">Nucleus</keyword>
<dbReference type="PROSITE" id="PS50066">
    <property type="entry name" value="MADS_BOX_2"/>
    <property type="match status" value="1"/>
</dbReference>
<dbReference type="OrthoDB" id="1933443at2759"/>
<accession>A0A7J6W6V3</accession>
<keyword evidence="8" id="KW-1185">Reference proteome</keyword>
<dbReference type="AlphaFoldDB" id="A0A7J6W6V3"/>
<name>A0A7J6W6V3_THATH</name>
<dbReference type="Pfam" id="PF00319">
    <property type="entry name" value="SRF-TF"/>
    <property type="match status" value="1"/>
</dbReference>
<proteinExistence type="predicted"/>
<protein>
    <submittedName>
        <fullName evidence="7">Agamous-like mads-box protein agl62</fullName>
    </submittedName>
</protein>
<evidence type="ECO:0000256" key="2">
    <source>
        <dbReference type="ARBA" id="ARBA00023015"/>
    </source>
</evidence>
<reference evidence="7 8" key="1">
    <citation type="submission" date="2020-06" db="EMBL/GenBank/DDBJ databases">
        <title>Transcriptomic and genomic resources for Thalictrum thalictroides and T. hernandezii: Facilitating candidate gene discovery in an emerging model plant lineage.</title>
        <authorList>
            <person name="Arias T."/>
            <person name="Riano-Pachon D.M."/>
            <person name="Di Stilio V.S."/>
        </authorList>
    </citation>
    <scope>NUCLEOTIDE SEQUENCE [LARGE SCALE GENOMIC DNA]</scope>
    <source>
        <strain evidence="8">cv. WT478/WT964</strain>
        <tissue evidence="7">Leaves</tissue>
    </source>
</reference>
<gene>
    <name evidence="7" type="ORF">FRX31_017895</name>
</gene>
<comment type="subcellular location">
    <subcellularLocation>
        <location evidence="1">Nucleus</location>
    </subcellularLocation>
</comment>
<keyword evidence="3" id="KW-0238">DNA-binding</keyword>
<organism evidence="7 8">
    <name type="scientific">Thalictrum thalictroides</name>
    <name type="common">Rue-anemone</name>
    <name type="synonym">Anemone thalictroides</name>
    <dbReference type="NCBI Taxonomy" id="46969"/>
    <lineage>
        <taxon>Eukaryota</taxon>
        <taxon>Viridiplantae</taxon>
        <taxon>Streptophyta</taxon>
        <taxon>Embryophyta</taxon>
        <taxon>Tracheophyta</taxon>
        <taxon>Spermatophyta</taxon>
        <taxon>Magnoliopsida</taxon>
        <taxon>Ranunculales</taxon>
        <taxon>Ranunculaceae</taxon>
        <taxon>Thalictroideae</taxon>
        <taxon>Thalictrum</taxon>
    </lineage>
</organism>
<dbReference type="InterPro" id="IPR002100">
    <property type="entry name" value="TF_MADSbox"/>
</dbReference>
<dbReference type="Proteomes" id="UP000554482">
    <property type="component" value="Unassembled WGS sequence"/>
</dbReference>
<feature type="domain" description="MADS-box" evidence="6">
    <location>
        <begin position="7"/>
        <end position="67"/>
    </location>
</feature>
<evidence type="ECO:0000256" key="3">
    <source>
        <dbReference type="ARBA" id="ARBA00023125"/>
    </source>
</evidence>
<comment type="caution">
    <text evidence="7">The sequence shown here is derived from an EMBL/GenBank/DDBJ whole genome shotgun (WGS) entry which is preliminary data.</text>
</comment>
<dbReference type="EMBL" id="JABWDY010021227">
    <property type="protein sequence ID" value="KAF5192518.1"/>
    <property type="molecule type" value="Genomic_DNA"/>
</dbReference>